<dbReference type="AlphaFoldDB" id="A0A6C0LP02"/>
<evidence type="ECO:0000313" key="1">
    <source>
        <dbReference type="EMBL" id="QHU31304.1"/>
    </source>
</evidence>
<name>A0A6C0LP02_9ZZZZ</name>
<sequence>MTAMTTPVNVEQEQSSETVHNMLIRIIKQQKEKEDKKDIWKNSPYKDLVKLQSNNVGNVGEELINNICKINGINADCNGSKTKQIGGGKGDGTIMDIPVEIKTAHQASSSPSFQHELGEVPWNGAKYMIFVDISTECIYLTIFKNFDENTYKSKEKLPCFPTKAITWRKEKGAFKLDTSVKINEESVENGHAIKITPTTSNDIIDTFIRKIIV</sequence>
<accession>A0A6C0LP02</accession>
<protein>
    <submittedName>
        <fullName evidence="1">Uncharacterized protein</fullName>
    </submittedName>
</protein>
<reference evidence="1" key="1">
    <citation type="journal article" date="2020" name="Nature">
        <title>Giant virus diversity and host interactions through global metagenomics.</title>
        <authorList>
            <person name="Schulz F."/>
            <person name="Roux S."/>
            <person name="Paez-Espino D."/>
            <person name="Jungbluth S."/>
            <person name="Walsh D.A."/>
            <person name="Denef V.J."/>
            <person name="McMahon K.D."/>
            <person name="Konstantinidis K.T."/>
            <person name="Eloe-Fadrosh E.A."/>
            <person name="Kyrpides N.C."/>
            <person name="Woyke T."/>
        </authorList>
    </citation>
    <scope>NUCLEOTIDE SEQUENCE</scope>
    <source>
        <strain evidence="1">GVMAG-M-3300027963-21</strain>
    </source>
</reference>
<dbReference type="EMBL" id="MN740525">
    <property type="protein sequence ID" value="QHU31304.1"/>
    <property type="molecule type" value="Genomic_DNA"/>
</dbReference>
<proteinExistence type="predicted"/>
<organism evidence="1">
    <name type="scientific">viral metagenome</name>
    <dbReference type="NCBI Taxonomy" id="1070528"/>
    <lineage>
        <taxon>unclassified sequences</taxon>
        <taxon>metagenomes</taxon>
        <taxon>organismal metagenomes</taxon>
    </lineage>
</organism>